<dbReference type="PANTHER" id="PTHR43272">
    <property type="entry name" value="LONG-CHAIN-FATTY-ACID--COA LIGASE"/>
    <property type="match status" value="1"/>
</dbReference>
<dbReference type="Proteomes" id="UP000287233">
    <property type="component" value="Chromosome"/>
</dbReference>
<feature type="domain" description="AMP-dependent synthetase/ligase" evidence="6">
    <location>
        <begin position="394"/>
        <end position="750"/>
    </location>
</feature>
<evidence type="ECO:0000256" key="2">
    <source>
        <dbReference type="ARBA" id="ARBA00022553"/>
    </source>
</evidence>
<keyword evidence="2" id="KW-0597">Phosphoprotein</keyword>
<dbReference type="CDD" id="cd05263">
    <property type="entry name" value="MupV_like_SDR_e"/>
    <property type="match status" value="1"/>
</dbReference>
<sequence>MGLTPTVLVTGAAGFVGTEVVKRLLDGGSAVVALVRAAEGVAGQRLARAWWDWPDLRREIGHGIEPVAGNVAASSLGLNPEAYADLVGRVTHVVHAAADLRLDAPLTDLRATNVDGVRHVLEFARAARRHRLVRLGHVSTAYVAGARTGVVREDDLPAAPRSRSAYEQTKHEGEAAVRSSIGEVPTSVFRPGMIVGDSRTGYIKTFNTLYLALRLLLTGRLHVVPTSPGMRLNLIPVDYVADAIVQLLFDPRAEGLAFHLTPPFDGAPTVGELIRFVRIWARRELGVRVPRPLYAPVPERAVAAFGSLAPVAAYVRERCRYDRTNADRLPGTYAGDWREMMPALLEFAARCGFLHRSERTVHEQVLVRLASRSRPVRYHDLRAGKTVARDPALLRKEILRATGALRALGVEPGDRVALVGPNSTRYLVLDTAIGLSGAVSVPLYFTSPPSEVRTVLADSGAKLLLAGLGSLLDRLDEVGAPPVVISFAGEVPEDRLPLGVLGWEAFLALGADDEHLARSPVGPDDLATLRYTSGTTGPPKGVMFRHDQLRWMAETLASLLPWKPRTRRGTYLSFLPLNHVVEGILGTYAPHYMPARVDVMFLDDFRRLADGLRRVRPTVFFSVPRFYEKLWDAFHASRVGPWCQRSGPIGRDLLRSFIRRRLLVRAGLDRCAQLISGSAPIAEGLLRELSALGIEVHNAYGLTEAPLVTLNRAGRNRIGTVGEPLPETEICLAEDGEVLVRGPQVTPGYWGREAEQPFHGGWLLTGDLGELRDGFLVITGRKKDLLKTAYGKYVSPGKVEALLKGIPGVAEALVVGEGRPYCAALLWVSKDDPCLEGKRLDEAVESVNRNLSHPEQVKAWAVLAHDLSIERGDLTANLKLRRAVVLERRSDAVAALYEAGTVPAGVLHLGRATPGP</sequence>
<dbReference type="Pfam" id="PF00501">
    <property type="entry name" value="AMP-binding"/>
    <property type="match status" value="1"/>
</dbReference>
<dbReference type="AlphaFoldDB" id="A0A410FSY6"/>
<keyword evidence="4" id="KW-0276">Fatty acid metabolism</keyword>
<dbReference type="SUPFAM" id="SSF51735">
    <property type="entry name" value="NAD(P)-binding Rossmann-fold domains"/>
    <property type="match status" value="1"/>
</dbReference>
<dbReference type="InterPro" id="IPR020845">
    <property type="entry name" value="AMP-binding_CS"/>
</dbReference>
<dbReference type="Gene3D" id="3.40.50.12780">
    <property type="entry name" value="N-terminal domain of ligase-like"/>
    <property type="match status" value="1"/>
</dbReference>
<dbReference type="GO" id="GO:0004467">
    <property type="term" value="F:long-chain fatty acid-CoA ligase activity"/>
    <property type="evidence" value="ECO:0007669"/>
    <property type="project" value="TreeGrafter"/>
</dbReference>
<dbReference type="Pfam" id="PF07993">
    <property type="entry name" value="NAD_binding_4"/>
    <property type="match status" value="1"/>
</dbReference>
<evidence type="ECO:0000256" key="5">
    <source>
        <dbReference type="ARBA" id="ARBA00023098"/>
    </source>
</evidence>
<dbReference type="PROSITE" id="PS00455">
    <property type="entry name" value="AMP_BINDING"/>
    <property type="match status" value="1"/>
</dbReference>
<keyword evidence="5" id="KW-0443">Lipid metabolism</keyword>
<evidence type="ECO:0000313" key="8">
    <source>
        <dbReference type="EMBL" id="QAA76028.1"/>
    </source>
</evidence>
<accession>A0A410FSY6</accession>
<evidence type="ECO:0000256" key="1">
    <source>
        <dbReference type="ARBA" id="ARBA00022450"/>
    </source>
</evidence>
<organism evidence="8 9">
    <name type="scientific">Bipolaricaulis sibiricus</name>
    <dbReference type="NCBI Taxonomy" id="2501609"/>
    <lineage>
        <taxon>Bacteria</taxon>
        <taxon>Candidatus Bipolaricaulota</taxon>
        <taxon>Candidatus Bipolaricaulia</taxon>
        <taxon>Candidatus Bipolaricaulales</taxon>
        <taxon>Candidatus Bipolaricaulaceae</taxon>
        <taxon>Candidatus Bipolaricaulis</taxon>
    </lineage>
</organism>
<keyword evidence="3 8" id="KW-0436">Ligase</keyword>
<dbReference type="InterPro" id="IPR000873">
    <property type="entry name" value="AMP-dep_synth/lig_dom"/>
</dbReference>
<dbReference type="InterPro" id="IPR013120">
    <property type="entry name" value="FAR_NAD-bd"/>
</dbReference>
<feature type="domain" description="Thioester reductase (TE)" evidence="7">
    <location>
        <begin position="9"/>
        <end position="244"/>
    </location>
</feature>
<protein>
    <submittedName>
        <fullName evidence="8">Long-chain-fatty-acid--CoA ligase</fullName>
    </submittedName>
</protein>
<gene>
    <name evidence="8" type="ORF">BIP78_0260</name>
</gene>
<evidence type="ECO:0000259" key="6">
    <source>
        <dbReference type="Pfam" id="PF00501"/>
    </source>
</evidence>
<evidence type="ECO:0000259" key="7">
    <source>
        <dbReference type="Pfam" id="PF07993"/>
    </source>
</evidence>
<reference evidence="9" key="1">
    <citation type="submission" date="2018-12" db="EMBL/GenBank/DDBJ databases">
        <title>Complete genome sequence of an uncultured bacterium of the candidate phylum Bipolaricaulota.</title>
        <authorList>
            <person name="Kadnikov V.V."/>
            <person name="Mardanov A.V."/>
            <person name="Beletsky A.V."/>
            <person name="Frank Y.A."/>
            <person name="Karnachuk O.V."/>
            <person name="Ravin N.V."/>
        </authorList>
    </citation>
    <scope>NUCLEOTIDE SEQUENCE [LARGE SCALE GENOMIC DNA]</scope>
</reference>
<dbReference type="CDD" id="cd05907">
    <property type="entry name" value="VL_LC_FACS_like"/>
    <property type="match status" value="1"/>
</dbReference>
<evidence type="ECO:0000256" key="4">
    <source>
        <dbReference type="ARBA" id="ARBA00022832"/>
    </source>
</evidence>
<evidence type="ECO:0000313" key="9">
    <source>
        <dbReference type="Proteomes" id="UP000287233"/>
    </source>
</evidence>
<dbReference type="PANTHER" id="PTHR43272:SF32">
    <property type="entry name" value="AMP-DEPENDENT SYNTHETASE_LIGASE DOMAIN-CONTAINING PROTEIN"/>
    <property type="match status" value="1"/>
</dbReference>
<dbReference type="GO" id="GO:0016020">
    <property type="term" value="C:membrane"/>
    <property type="evidence" value="ECO:0007669"/>
    <property type="project" value="TreeGrafter"/>
</dbReference>
<dbReference type="KEGG" id="bih:BIP78_0260"/>
<dbReference type="Gene3D" id="3.40.50.720">
    <property type="entry name" value="NAD(P)-binding Rossmann-like Domain"/>
    <property type="match status" value="1"/>
</dbReference>
<dbReference type="Pfam" id="PF23562">
    <property type="entry name" value="AMP-binding_C_3"/>
    <property type="match status" value="1"/>
</dbReference>
<dbReference type="EMBL" id="CP034928">
    <property type="protein sequence ID" value="QAA76028.1"/>
    <property type="molecule type" value="Genomic_DNA"/>
</dbReference>
<dbReference type="InterPro" id="IPR042099">
    <property type="entry name" value="ANL_N_sf"/>
</dbReference>
<proteinExistence type="predicted"/>
<dbReference type="SUPFAM" id="SSF56801">
    <property type="entry name" value="Acetyl-CoA synthetase-like"/>
    <property type="match status" value="1"/>
</dbReference>
<dbReference type="InterPro" id="IPR036291">
    <property type="entry name" value="NAD(P)-bd_dom_sf"/>
</dbReference>
<evidence type="ECO:0000256" key="3">
    <source>
        <dbReference type="ARBA" id="ARBA00022598"/>
    </source>
</evidence>
<name>A0A410FSY6_BIPS1</name>
<keyword evidence="1" id="KW-0596">Phosphopantetheine</keyword>